<organism evidence="9 10">
    <name type="scientific">Temnothorax curvispinosus</name>
    <dbReference type="NCBI Taxonomy" id="300111"/>
    <lineage>
        <taxon>Eukaryota</taxon>
        <taxon>Metazoa</taxon>
        <taxon>Ecdysozoa</taxon>
        <taxon>Arthropoda</taxon>
        <taxon>Hexapoda</taxon>
        <taxon>Insecta</taxon>
        <taxon>Pterygota</taxon>
        <taxon>Neoptera</taxon>
        <taxon>Endopterygota</taxon>
        <taxon>Hymenoptera</taxon>
        <taxon>Apocrita</taxon>
        <taxon>Aculeata</taxon>
        <taxon>Formicoidea</taxon>
        <taxon>Formicidae</taxon>
        <taxon>Myrmicinae</taxon>
        <taxon>Temnothorax</taxon>
    </lineage>
</organism>
<dbReference type="Pfam" id="PF25416">
    <property type="entry name" value="GRHL1_C"/>
    <property type="match status" value="1"/>
</dbReference>
<evidence type="ECO:0000256" key="3">
    <source>
        <dbReference type="ARBA" id="ARBA00023125"/>
    </source>
</evidence>
<dbReference type="InterPro" id="IPR057520">
    <property type="entry name" value="GRHL1/CP2_C"/>
</dbReference>
<keyword evidence="3 6" id="KW-0238">DNA-binding</keyword>
<feature type="region of interest" description="Disordered" evidence="7">
    <location>
        <begin position="292"/>
        <end position="322"/>
    </location>
</feature>
<protein>
    <submittedName>
        <fullName evidence="10">Protein grainyhead isoform X2</fullName>
    </submittedName>
</protein>
<evidence type="ECO:0000256" key="4">
    <source>
        <dbReference type="ARBA" id="ARBA00023163"/>
    </source>
</evidence>
<evidence type="ECO:0000313" key="10">
    <source>
        <dbReference type="RefSeq" id="XP_024894092.1"/>
    </source>
</evidence>
<dbReference type="GO" id="GO:0001228">
    <property type="term" value="F:DNA-binding transcription activator activity, RNA polymerase II-specific"/>
    <property type="evidence" value="ECO:0007669"/>
    <property type="project" value="TreeGrafter"/>
</dbReference>
<comment type="subcellular location">
    <subcellularLocation>
        <location evidence="1 6">Nucleus</location>
    </subcellularLocation>
</comment>
<proteinExistence type="predicted"/>
<feature type="region of interest" description="Disordered" evidence="7">
    <location>
        <begin position="1"/>
        <end position="116"/>
    </location>
</feature>
<reference evidence="10" key="1">
    <citation type="submission" date="2025-08" db="UniProtKB">
        <authorList>
            <consortium name="RefSeq"/>
        </authorList>
    </citation>
    <scope>IDENTIFICATION</scope>
    <source>
        <tissue evidence="10">Whole body</tissue>
    </source>
</reference>
<dbReference type="AlphaFoldDB" id="A0A6J1RH30"/>
<dbReference type="Pfam" id="PF04516">
    <property type="entry name" value="CP2"/>
    <property type="match status" value="1"/>
</dbReference>
<dbReference type="GO" id="GO:0005634">
    <property type="term" value="C:nucleus"/>
    <property type="evidence" value="ECO:0007669"/>
    <property type="project" value="UniProtKB-SubCell"/>
</dbReference>
<feature type="compositionally biased region" description="Low complexity" evidence="7">
    <location>
        <begin position="44"/>
        <end position="55"/>
    </location>
</feature>
<dbReference type="GO" id="GO:0000978">
    <property type="term" value="F:RNA polymerase II cis-regulatory region sequence-specific DNA binding"/>
    <property type="evidence" value="ECO:0007669"/>
    <property type="project" value="TreeGrafter"/>
</dbReference>
<evidence type="ECO:0000259" key="8">
    <source>
        <dbReference type="PROSITE" id="PS51968"/>
    </source>
</evidence>
<dbReference type="PANTHER" id="PTHR11037">
    <property type="entry name" value="TRANSCRIPTION FACTOR CP2"/>
    <property type="match status" value="1"/>
</dbReference>
<name>A0A6J1RH30_9HYME</name>
<evidence type="ECO:0000256" key="6">
    <source>
        <dbReference type="PROSITE-ProRule" id="PRU01313"/>
    </source>
</evidence>
<keyword evidence="2" id="KW-0805">Transcription regulation</keyword>
<sequence length="760" mass="83008">MGQKLLVQEAPGSGSASTNRMEGGEGAGGGELHHFLQYNQQSHSPSQSLQGGLPLPLSPQPLRHDGASSAGIVGVKREPEDLSSSRGGQQSSKRHKQAQPESPTPPGMYHHHQHQLQVQQYGSPYDPYTSCSPRLQSAAYTSTSGTGTGNGTANPGSGLHQEATTVYVAGDALPPLASSSSTSSLSTTTASYTRYEVVPSSYATTHAIRSSSSSSKVLTVDLPSPDSGIGADAVTPRQDHHPTTALHQSSFDYTELCPGGTTAGTAVVLESGAVIHQPLQLQLQQSHAQAQVQRSSLVAGATNPNPTPNPQRSRPWHDFGRQNDADKIQIPKIFSNYGFKYHLESPISTSQRREDDRITYINKGQFYGITLEYVSDPDKPLLKAGQTVKSVVMLMFREEKSPEDEIKSWQFWHGRQHSVKQRILDADTKNSVGLVGCIEEVAHNAIAVYWNPLESSAKINVAVQCLSTDFSSQKGVKGLPLHIQVDTYEEPPPHAHTYTPPSHRGYCQIKVFCDKGAERKTRDEERRAAKRKMTATGRKKLDELYHPVTERSEFYSMVDLHKPPVLFSPPAEHAIDKVQELQGSVLQGVQQAGLTGAVVSSVGNRLHLQQQPPHLRPTDAEERVMLYVRQESEDIYTPLHVTPPTVQGLLNAIESKYKIASSSINNLYRKNTKGITAKIDDDMIRYYVDEDLFLLEVSHSRINPDSERNPNNPGSPGDPGDPGDPPAGYDVTLIELPHLPHSPLANSTHAHVHVHDNSNT</sequence>
<evidence type="ECO:0000256" key="1">
    <source>
        <dbReference type="ARBA" id="ARBA00004123"/>
    </source>
</evidence>
<keyword evidence="4" id="KW-0804">Transcription</keyword>
<evidence type="ECO:0000256" key="5">
    <source>
        <dbReference type="ARBA" id="ARBA00023242"/>
    </source>
</evidence>
<evidence type="ECO:0000256" key="2">
    <source>
        <dbReference type="ARBA" id="ARBA00023015"/>
    </source>
</evidence>
<dbReference type="PANTHER" id="PTHR11037:SF20">
    <property type="entry name" value="PROTEIN GRAINYHEAD"/>
    <property type="match status" value="1"/>
</dbReference>
<dbReference type="PROSITE" id="PS51968">
    <property type="entry name" value="GRH_CP2_DB"/>
    <property type="match status" value="1"/>
</dbReference>
<evidence type="ECO:0000256" key="7">
    <source>
        <dbReference type="SAM" id="MobiDB-lite"/>
    </source>
</evidence>
<feature type="domain" description="Grh/CP2 DB" evidence="8">
    <location>
        <begin position="335"/>
        <end position="568"/>
    </location>
</feature>
<keyword evidence="9" id="KW-1185">Reference proteome</keyword>
<accession>A0A6J1RH30</accession>
<feature type="region of interest" description="Disordered" evidence="7">
    <location>
        <begin position="701"/>
        <end position="760"/>
    </location>
</feature>
<dbReference type="InterPro" id="IPR007604">
    <property type="entry name" value="CP2"/>
</dbReference>
<evidence type="ECO:0000313" key="9">
    <source>
        <dbReference type="Proteomes" id="UP000504618"/>
    </source>
</evidence>
<dbReference type="GeneID" id="112468911"/>
<dbReference type="InterPro" id="IPR040167">
    <property type="entry name" value="TF_CP2-like"/>
</dbReference>
<keyword evidence="5 6" id="KW-0539">Nucleus</keyword>
<dbReference type="Proteomes" id="UP000504618">
    <property type="component" value="Unplaced"/>
</dbReference>
<gene>
    <name evidence="10" type="primary">LOC112468911</name>
</gene>
<dbReference type="RefSeq" id="XP_024894092.1">
    <property type="nucleotide sequence ID" value="XM_025038324.1"/>
</dbReference>